<name>A0A6P8KUP1_DROMA</name>
<gene>
    <name evidence="3" type="primary">LOC117150130</name>
</gene>
<evidence type="ECO:0000313" key="3">
    <source>
        <dbReference type="RefSeq" id="XP_033172833.1"/>
    </source>
</evidence>
<keyword evidence="2" id="KW-1185">Reference proteome</keyword>
<reference evidence="3" key="1">
    <citation type="submission" date="2025-08" db="UniProtKB">
        <authorList>
            <consortium name="RefSeq"/>
        </authorList>
    </citation>
    <scope>IDENTIFICATION</scope>
    <source>
        <strain evidence="3">Mau12</strain>
        <tissue evidence="3">Whole Body</tissue>
    </source>
</reference>
<dbReference type="AlphaFoldDB" id="A0A6P8KUP1"/>
<evidence type="ECO:0000313" key="2">
    <source>
        <dbReference type="Proteomes" id="UP000515162"/>
    </source>
</evidence>
<dbReference type="Proteomes" id="UP000515162">
    <property type="component" value="Unplaced"/>
</dbReference>
<accession>A0A6P8KUP1</accession>
<dbReference type="RefSeq" id="XP_033172833.1">
    <property type="nucleotide sequence ID" value="XM_033316942.1"/>
</dbReference>
<feature type="compositionally biased region" description="Basic and acidic residues" evidence="1">
    <location>
        <begin position="271"/>
        <end position="299"/>
    </location>
</feature>
<feature type="region of interest" description="Disordered" evidence="1">
    <location>
        <begin position="369"/>
        <end position="390"/>
    </location>
</feature>
<feature type="region of interest" description="Disordered" evidence="1">
    <location>
        <begin position="248"/>
        <end position="299"/>
    </location>
</feature>
<organism evidence="2 3">
    <name type="scientific">Drosophila mauritiana</name>
    <name type="common">Fruit fly</name>
    <dbReference type="NCBI Taxonomy" id="7226"/>
    <lineage>
        <taxon>Eukaryota</taxon>
        <taxon>Metazoa</taxon>
        <taxon>Ecdysozoa</taxon>
        <taxon>Arthropoda</taxon>
        <taxon>Hexapoda</taxon>
        <taxon>Insecta</taxon>
        <taxon>Pterygota</taxon>
        <taxon>Neoptera</taxon>
        <taxon>Endopterygota</taxon>
        <taxon>Diptera</taxon>
        <taxon>Brachycera</taxon>
        <taxon>Muscomorpha</taxon>
        <taxon>Ephydroidea</taxon>
        <taxon>Drosophilidae</taxon>
        <taxon>Drosophila</taxon>
        <taxon>Sophophora</taxon>
    </lineage>
</organism>
<dbReference type="GeneID" id="117150130"/>
<proteinExistence type="predicted"/>
<evidence type="ECO:0000256" key="1">
    <source>
        <dbReference type="SAM" id="MobiDB-lite"/>
    </source>
</evidence>
<protein>
    <submittedName>
        <fullName evidence="3">Asparagine-rich protein-like isoform X1</fullName>
    </submittedName>
</protein>
<sequence>MTKSLECVRCCPVSSYSSSIETTILCDKWCPFICNRQCTTSYFYGHGYSMLKRICHKIIQNYNRKQCRESYTVFDGGNSTKDRPLIKKYRGNFESYGLKKKEKYDDVAGIENESQKKRDILKKLQSPKARIRRGYREVNDFIISRRISGEGAHKRGWDASEVDNDLNKNTSLEWNIKKNKEVKKKNFNEFYKKGVQKKTGNNGIDMHLNENDAMKFDKNKGQAVKKMNENGKDRRGKNYENNLNEHINEKIKKKNKTEKPENYENNLNDNMNEKIKIKSKTEKPDSNHDAKETKPLNLEKNKKNFDLKLQIKIDHGDSDFNDQSNEQIKWDLGKKKINRSGKSVKNPKNIEVDSETTIIKKQIRGNETGKYAITDKTQGSRSKNKTSSKAAEGVLNRVKGRYRCKSLGYMQENLRFGRLVKPSDMLRVKLEERDLCRCIPCCNCSLYQTFLPNDFMYQCCGQ</sequence>
<feature type="compositionally biased region" description="Polar residues" evidence="1">
    <location>
        <begin position="375"/>
        <end position="389"/>
    </location>
</feature>